<dbReference type="Proteomes" id="UP001318860">
    <property type="component" value="Unassembled WGS sequence"/>
</dbReference>
<dbReference type="InterPro" id="IPR006045">
    <property type="entry name" value="Cupin_1"/>
</dbReference>
<comment type="caution">
    <text evidence="7">The sequence shown here is derived from an EMBL/GenBank/DDBJ whole genome shotgun (WGS) entry which is preliminary data.</text>
</comment>
<accession>A0ABR0VPN8</accession>
<keyword evidence="4 5" id="KW-1015">Disulfide bond</keyword>
<feature type="signal peptide" evidence="5">
    <location>
        <begin position="1"/>
        <end position="23"/>
    </location>
</feature>
<dbReference type="InterPro" id="IPR011051">
    <property type="entry name" value="RmlC_Cupin_sf"/>
</dbReference>
<evidence type="ECO:0000256" key="5">
    <source>
        <dbReference type="RuleBase" id="RU003681"/>
    </source>
</evidence>
<dbReference type="Pfam" id="PF00190">
    <property type="entry name" value="Cupin_1"/>
    <property type="match status" value="1"/>
</dbReference>
<dbReference type="PROSITE" id="PS00305">
    <property type="entry name" value="11S_SEED_STORAGE"/>
    <property type="match status" value="1"/>
</dbReference>
<keyword evidence="8" id="KW-1185">Reference proteome</keyword>
<dbReference type="InterPro" id="IPR022379">
    <property type="entry name" value="11S_seedstore_CS"/>
</dbReference>
<evidence type="ECO:0000256" key="1">
    <source>
        <dbReference type="ARBA" id="ARBA00007178"/>
    </source>
</evidence>
<evidence type="ECO:0000256" key="3">
    <source>
        <dbReference type="ARBA" id="ARBA00023129"/>
    </source>
</evidence>
<reference evidence="7 8" key="1">
    <citation type="journal article" date="2021" name="Comput. Struct. Biotechnol. J.">
        <title>De novo genome assembly of the potent medicinal plant Rehmannia glutinosa using nanopore technology.</title>
        <authorList>
            <person name="Ma L."/>
            <person name="Dong C."/>
            <person name="Song C."/>
            <person name="Wang X."/>
            <person name="Zheng X."/>
            <person name="Niu Y."/>
            <person name="Chen S."/>
            <person name="Feng W."/>
        </authorList>
    </citation>
    <scope>NUCLEOTIDE SEQUENCE [LARGE SCALE GENOMIC DNA]</scope>
    <source>
        <strain evidence="7">DH-2019</strain>
    </source>
</reference>
<dbReference type="InterPro" id="IPR006044">
    <property type="entry name" value="11S_seedstore_pln"/>
</dbReference>
<feature type="domain" description="Cupin type-1" evidence="6">
    <location>
        <begin position="248"/>
        <end position="375"/>
    </location>
</feature>
<dbReference type="PRINTS" id="PR00439">
    <property type="entry name" value="11SGLOBULIN"/>
</dbReference>
<feature type="chain" id="PRO_5044958125" description="Cupin type-1 domain-containing protein" evidence="5">
    <location>
        <begin position="24"/>
        <end position="376"/>
    </location>
</feature>
<evidence type="ECO:0000313" key="8">
    <source>
        <dbReference type="Proteomes" id="UP001318860"/>
    </source>
</evidence>
<dbReference type="PANTHER" id="PTHR31189:SF76">
    <property type="entry name" value="11S GLOBULIN SUBUNIT BETA-LIKE"/>
    <property type="match status" value="1"/>
</dbReference>
<feature type="domain" description="Cupin type-1" evidence="6">
    <location>
        <begin position="54"/>
        <end position="197"/>
    </location>
</feature>
<evidence type="ECO:0000256" key="2">
    <source>
        <dbReference type="ARBA" id="ARBA00022761"/>
    </source>
</evidence>
<dbReference type="EMBL" id="JABTTQ020000874">
    <property type="protein sequence ID" value="KAK6137203.1"/>
    <property type="molecule type" value="Genomic_DNA"/>
</dbReference>
<dbReference type="SMART" id="SM00835">
    <property type="entry name" value="Cupin_1"/>
    <property type="match status" value="2"/>
</dbReference>
<comment type="similarity">
    <text evidence="1 5">Belongs to the 11S seed storage protein (globulins) family.</text>
</comment>
<evidence type="ECO:0000259" key="6">
    <source>
        <dbReference type="SMART" id="SM00835"/>
    </source>
</evidence>
<evidence type="ECO:0000256" key="4">
    <source>
        <dbReference type="ARBA" id="ARBA00023157"/>
    </source>
</evidence>
<dbReference type="SUPFAM" id="SSF51182">
    <property type="entry name" value="RmlC-like cupins"/>
    <property type="match status" value="1"/>
</dbReference>
<keyword evidence="5" id="KW-0732">Signal</keyword>
<sequence length="376" mass="42767">MARNFSLTLSFFLATLLIHGCSSALLLGEQEFLWQNVQQQQQHRLRARTDCRVERLTAQEPTLRYESRRVGPEFWDRNNQQFECAGVAAVRNYIQPRGLLLPHYNNAPQLLCLTLWFYNNGNEPLVTVALLDTGNEANQLDQQFRTSFLLEAHEVETQSPYGQRERGEEQGQRNNIFHGFDEELLAEVFGVDIETARRLRGRDDQRGQIVRAEKFNIVLPGEEEERRERGHWPANGLEETLCTKKLIENIDSPKRADTYNPAAAASAPSTAKSSPFSSGSVLNAILAPHWNVNAHSIIYITRGSGKFQVVGHTGKSVFDGDVREGQMIIVPQNYVVVKRASEDEGLEWISFKTNDNAVTSQLAGRLSAIRRFLWRW</sequence>
<proteinExistence type="inferred from homology"/>
<protein>
    <recommendedName>
        <fullName evidence="6">Cupin type-1 domain-containing protein</fullName>
    </recommendedName>
</protein>
<dbReference type="InterPro" id="IPR014710">
    <property type="entry name" value="RmlC-like_jellyroll"/>
</dbReference>
<evidence type="ECO:0000313" key="7">
    <source>
        <dbReference type="EMBL" id="KAK6137203.1"/>
    </source>
</evidence>
<gene>
    <name evidence="7" type="ORF">DH2020_029057</name>
</gene>
<dbReference type="InterPro" id="IPR050253">
    <property type="entry name" value="Seed_Storage-Functional"/>
</dbReference>
<dbReference type="Gene3D" id="2.60.120.10">
    <property type="entry name" value="Jelly Rolls"/>
    <property type="match status" value="3"/>
</dbReference>
<name>A0ABR0VPN8_REHGL</name>
<organism evidence="7 8">
    <name type="scientific">Rehmannia glutinosa</name>
    <name type="common">Chinese foxglove</name>
    <dbReference type="NCBI Taxonomy" id="99300"/>
    <lineage>
        <taxon>Eukaryota</taxon>
        <taxon>Viridiplantae</taxon>
        <taxon>Streptophyta</taxon>
        <taxon>Embryophyta</taxon>
        <taxon>Tracheophyta</taxon>
        <taxon>Spermatophyta</taxon>
        <taxon>Magnoliopsida</taxon>
        <taxon>eudicotyledons</taxon>
        <taxon>Gunneridae</taxon>
        <taxon>Pentapetalae</taxon>
        <taxon>asterids</taxon>
        <taxon>lamiids</taxon>
        <taxon>Lamiales</taxon>
        <taxon>Orobanchaceae</taxon>
        <taxon>Rehmannieae</taxon>
        <taxon>Rehmannia</taxon>
    </lineage>
</organism>
<dbReference type="PANTHER" id="PTHR31189">
    <property type="entry name" value="OS03G0336100 PROTEIN-RELATED"/>
    <property type="match status" value="1"/>
</dbReference>
<dbReference type="CDD" id="cd02242">
    <property type="entry name" value="cupin_11S_legumin_N"/>
    <property type="match status" value="1"/>
</dbReference>
<keyword evidence="2 5" id="KW-0758">Storage protein</keyword>
<comment type="subunit">
    <text evidence="5">Hexamer; each subunit is composed of an acidic and a basic chain derived from a single precursor and linked by a disulfide bond.</text>
</comment>
<keyword evidence="3 5" id="KW-0708">Seed storage protein</keyword>
<comment type="function">
    <text evidence="5">Seed storage protein.</text>
</comment>